<proteinExistence type="predicted"/>
<keyword evidence="2" id="KW-1185">Reference proteome</keyword>
<protein>
    <submittedName>
        <fullName evidence="1">Uncharacterized protein</fullName>
    </submittedName>
</protein>
<dbReference type="Proteomes" id="UP001055811">
    <property type="component" value="Linkage Group LG01"/>
</dbReference>
<evidence type="ECO:0000313" key="1">
    <source>
        <dbReference type="EMBL" id="KAI3790272.1"/>
    </source>
</evidence>
<dbReference type="EMBL" id="CM042009">
    <property type="protein sequence ID" value="KAI3790272.1"/>
    <property type="molecule type" value="Genomic_DNA"/>
</dbReference>
<reference evidence="1 2" key="2">
    <citation type="journal article" date="2022" name="Mol. Ecol. Resour.">
        <title>The genomes of chicory, endive, great burdock and yacon provide insights into Asteraceae paleo-polyploidization history and plant inulin production.</title>
        <authorList>
            <person name="Fan W."/>
            <person name="Wang S."/>
            <person name="Wang H."/>
            <person name="Wang A."/>
            <person name="Jiang F."/>
            <person name="Liu H."/>
            <person name="Zhao H."/>
            <person name="Xu D."/>
            <person name="Zhang Y."/>
        </authorList>
    </citation>
    <scope>NUCLEOTIDE SEQUENCE [LARGE SCALE GENOMIC DNA]</scope>
    <source>
        <strain evidence="2">cv. Punajuju</strain>
        <tissue evidence="1">Leaves</tissue>
    </source>
</reference>
<gene>
    <name evidence="1" type="ORF">L2E82_03198</name>
</gene>
<comment type="caution">
    <text evidence="1">The sequence shown here is derived from an EMBL/GenBank/DDBJ whole genome shotgun (WGS) entry which is preliminary data.</text>
</comment>
<reference evidence="2" key="1">
    <citation type="journal article" date="2022" name="Mol. Ecol. Resour.">
        <title>The genomes of chicory, endive, great burdock and yacon provide insights into Asteraceae palaeo-polyploidization history and plant inulin production.</title>
        <authorList>
            <person name="Fan W."/>
            <person name="Wang S."/>
            <person name="Wang H."/>
            <person name="Wang A."/>
            <person name="Jiang F."/>
            <person name="Liu H."/>
            <person name="Zhao H."/>
            <person name="Xu D."/>
            <person name="Zhang Y."/>
        </authorList>
    </citation>
    <scope>NUCLEOTIDE SEQUENCE [LARGE SCALE GENOMIC DNA]</scope>
    <source>
        <strain evidence="2">cv. Punajuju</strain>
    </source>
</reference>
<evidence type="ECO:0000313" key="2">
    <source>
        <dbReference type="Proteomes" id="UP001055811"/>
    </source>
</evidence>
<name>A0ACB9H5M0_CICIN</name>
<organism evidence="1 2">
    <name type="scientific">Cichorium intybus</name>
    <name type="common">Chicory</name>
    <dbReference type="NCBI Taxonomy" id="13427"/>
    <lineage>
        <taxon>Eukaryota</taxon>
        <taxon>Viridiplantae</taxon>
        <taxon>Streptophyta</taxon>
        <taxon>Embryophyta</taxon>
        <taxon>Tracheophyta</taxon>
        <taxon>Spermatophyta</taxon>
        <taxon>Magnoliopsida</taxon>
        <taxon>eudicotyledons</taxon>
        <taxon>Gunneridae</taxon>
        <taxon>Pentapetalae</taxon>
        <taxon>asterids</taxon>
        <taxon>campanulids</taxon>
        <taxon>Asterales</taxon>
        <taxon>Asteraceae</taxon>
        <taxon>Cichorioideae</taxon>
        <taxon>Cichorieae</taxon>
        <taxon>Cichoriinae</taxon>
        <taxon>Cichorium</taxon>
    </lineage>
</organism>
<accession>A0ACB9H5M0</accession>
<sequence length="66" mass="7537">MEPAVFTLKSFKELGKTTPKVLMNHGTISSETLLAKLPHLQVFLAKQFKKACDYYYLLEPTKFTVT</sequence>